<evidence type="ECO:0008006" key="4">
    <source>
        <dbReference type="Google" id="ProtNLM"/>
    </source>
</evidence>
<name>A0A0G4GCT7_VITBC</name>
<feature type="chain" id="PRO_5005189840" description="Apple domain-containing protein" evidence="1">
    <location>
        <begin position="24"/>
        <end position="600"/>
    </location>
</feature>
<proteinExistence type="predicted"/>
<evidence type="ECO:0000313" key="2">
    <source>
        <dbReference type="EMBL" id="CEM26959.1"/>
    </source>
</evidence>
<dbReference type="EMBL" id="CDMY01000624">
    <property type="protein sequence ID" value="CEM26959.1"/>
    <property type="molecule type" value="Genomic_DNA"/>
</dbReference>
<dbReference type="Proteomes" id="UP000041254">
    <property type="component" value="Unassembled WGS sequence"/>
</dbReference>
<accession>A0A0G4GCT7</accession>
<protein>
    <recommendedName>
        <fullName evidence="4">Apple domain-containing protein</fullName>
    </recommendedName>
</protein>
<gene>
    <name evidence="2" type="ORF">Vbra_22172</name>
</gene>
<keyword evidence="1" id="KW-0732">Signal</keyword>
<dbReference type="InParanoid" id="A0A0G4GCT7"/>
<dbReference type="AlphaFoldDB" id="A0A0G4GCT7"/>
<organism evidence="2 3">
    <name type="scientific">Vitrella brassicaformis (strain CCMP3155)</name>
    <dbReference type="NCBI Taxonomy" id="1169540"/>
    <lineage>
        <taxon>Eukaryota</taxon>
        <taxon>Sar</taxon>
        <taxon>Alveolata</taxon>
        <taxon>Colpodellida</taxon>
        <taxon>Vitrellaceae</taxon>
        <taxon>Vitrella</taxon>
    </lineage>
</organism>
<evidence type="ECO:0000313" key="3">
    <source>
        <dbReference type="Proteomes" id="UP000041254"/>
    </source>
</evidence>
<evidence type="ECO:0000256" key="1">
    <source>
        <dbReference type="SAM" id="SignalP"/>
    </source>
</evidence>
<sequence>MKPQVCVLFPGLLLLLLAAGSKATIQGGPGACRCSTCKSKYGDHDNTKLDKSLTDEQRRAKCAELCAKASGCTGYELSLVASKNANCEVHTSPISHAVTSKEHIECWPASGNNVPLGGPSSFVPSSSAGSYVTYQVSTPYLDWQKPFESNCFDNVVFDDIDHWDFVLFARTASGCPITQAPLAERTCWDAANTYLPITVDVKAVMVAKSEPFSGWNAWEQNGWANPSHGGETMVIDVADKLYKEGKGFIAIDPKNVPADEPGVSYHDGKMYVRYQLKKQAAQLDQLTQLQICVRQWVGLTPHMSCLGPVTLHSDTVSTALPMEVGKVTMHTRKFTTIETKKTFTSPVVFMGIPPMMNGRGHHEVVVRIKDVTPNSFQADFDEPVPCRDQWHRATPMPWMVIEAGVHTVATDRGSITVAAGTAVVTDNKQWFDITFPPEAAFVERPIILLQTKDTNRMFVKQRVQNLTNTGFQVALETQVLGWVAFSGAVNSVLYAPFGQAILRGGITPKAVTEQHYRIDFGTTIKDGYVFGNIASYWGDNASQLRLHEQTDDYAKVIIQEETCTPLSLLCHPVPSGGTSPPYQFKCCSLTDPNACTIATN</sequence>
<dbReference type="VEuPathDB" id="CryptoDB:Vbra_22172"/>
<keyword evidence="3" id="KW-1185">Reference proteome</keyword>
<feature type="signal peptide" evidence="1">
    <location>
        <begin position="1"/>
        <end position="23"/>
    </location>
</feature>
<reference evidence="2 3" key="1">
    <citation type="submission" date="2014-11" db="EMBL/GenBank/DDBJ databases">
        <authorList>
            <person name="Zhu J."/>
            <person name="Qi W."/>
            <person name="Song R."/>
        </authorList>
    </citation>
    <scope>NUCLEOTIDE SEQUENCE [LARGE SCALE GENOMIC DNA]</scope>
</reference>